<dbReference type="AlphaFoldDB" id="A0AAV7DK35"/>
<accession>A0AAV7DK35</accession>
<dbReference type="PANTHER" id="PTHR26453">
    <property type="entry name" value="OLFACTORY RECEPTOR"/>
    <property type="match status" value="1"/>
</dbReference>
<evidence type="ECO:0000313" key="16">
    <source>
        <dbReference type="Proteomes" id="UP000824782"/>
    </source>
</evidence>
<keyword evidence="9 12" id="KW-0675">Receptor</keyword>
<dbReference type="CDD" id="cd13954">
    <property type="entry name" value="7tmA_OR"/>
    <property type="match status" value="1"/>
</dbReference>
<dbReference type="Pfam" id="PF13853">
    <property type="entry name" value="7tm_4"/>
    <property type="match status" value="1"/>
</dbReference>
<evidence type="ECO:0000256" key="5">
    <source>
        <dbReference type="ARBA" id="ARBA00022725"/>
    </source>
</evidence>
<keyword evidence="16" id="KW-1185">Reference proteome</keyword>
<feature type="transmembrane region" description="Helical" evidence="13">
    <location>
        <begin position="258"/>
        <end position="277"/>
    </location>
</feature>
<evidence type="ECO:0000256" key="3">
    <source>
        <dbReference type="ARBA" id="ARBA00022606"/>
    </source>
</evidence>
<evidence type="ECO:0000256" key="4">
    <source>
        <dbReference type="ARBA" id="ARBA00022692"/>
    </source>
</evidence>
<keyword evidence="7 12" id="KW-0297">G-protein coupled receptor</keyword>
<dbReference type="InterPro" id="IPR000725">
    <property type="entry name" value="Olfact_rcpt"/>
</dbReference>
<evidence type="ECO:0000256" key="7">
    <source>
        <dbReference type="ARBA" id="ARBA00023040"/>
    </source>
</evidence>
<dbReference type="Proteomes" id="UP000824782">
    <property type="component" value="Unassembled WGS sequence"/>
</dbReference>
<keyword evidence="11 12" id="KW-0807">Transducer</keyword>
<evidence type="ECO:0000256" key="2">
    <source>
        <dbReference type="ARBA" id="ARBA00022475"/>
    </source>
</evidence>
<comment type="caution">
    <text evidence="15">The sequence shown here is derived from an EMBL/GenBank/DDBJ whole genome shotgun (WGS) entry which is preliminary data.</text>
</comment>
<reference evidence="15" key="1">
    <citation type="thesis" date="2020" institute="ProQuest LLC" country="789 East Eisenhower Parkway, Ann Arbor, MI, USA">
        <title>Comparative Genomics and Chromosome Evolution.</title>
        <authorList>
            <person name="Mudd A.B."/>
        </authorList>
    </citation>
    <scope>NUCLEOTIDE SEQUENCE</scope>
    <source>
        <strain evidence="15">237g6f4</strain>
        <tissue evidence="15">Blood</tissue>
    </source>
</reference>
<keyword evidence="8 13" id="KW-0472">Membrane</keyword>
<protein>
    <recommendedName>
        <fullName evidence="13">Olfactory receptor</fullName>
    </recommendedName>
</protein>
<dbReference type="PRINTS" id="PR00237">
    <property type="entry name" value="GPCRRHODOPSN"/>
</dbReference>
<evidence type="ECO:0000313" key="15">
    <source>
        <dbReference type="EMBL" id="KAG8596902.1"/>
    </source>
</evidence>
<dbReference type="PRINTS" id="PR00245">
    <property type="entry name" value="OLFACTORYR"/>
</dbReference>
<dbReference type="EMBL" id="WNYA01000001">
    <property type="protein sequence ID" value="KAG8596902.1"/>
    <property type="molecule type" value="Genomic_DNA"/>
</dbReference>
<evidence type="ECO:0000256" key="6">
    <source>
        <dbReference type="ARBA" id="ARBA00022989"/>
    </source>
</evidence>
<dbReference type="PROSITE" id="PS00237">
    <property type="entry name" value="G_PROTEIN_RECEP_F1_1"/>
    <property type="match status" value="1"/>
</dbReference>
<evidence type="ECO:0000256" key="8">
    <source>
        <dbReference type="ARBA" id="ARBA00023136"/>
    </source>
</evidence>
<evidence type="ECO:0000256" key="1">
    <source>
        <dbReference type="ARBA" id="ARBA00004651"/>
    </source>
</evidence>
<evidence type="ECO:0000256" key="10">
    <source>
        <dbReference type="ARBA" id="ARBA00023180"/>
    </source>
</evidence>
<dbReference type="Gene3D" id="1.20.1070.10">
    <property type="entry name" value="Rhodopsin 7-helix transmembrane proteins"/>
    <property type="match status" value="1"/>
</dbReference>
<feature type="transmembrane region" description="Helical" evidence="13">
    <location>
        <begin position="218"/>
        <end position="238"/>
    </location>
</feature>
<keyword evidence="6 13" id="KW-1133">Transmembrane helix</keyword>
<dbReference type="GO" id="GO:0005886">
    <property type="term" value="C:plasma membrane"/>
    <property type="evidence" value="ECO:0007669"/>
    <property type="project" value="UniProtKB-SubCell"/>
</dbReference>
<feature type="domain" description="G-protein coupled receptors family 1 profile" evidence="14">
    <location>
        <begin position="27"/>
        <end position="275"/>
    </location>
</feature>
<name>A0AAV7DK35_ENGPU</name>
<keyword evidence="4 12" id="KW-0812">Transmembrane</keyword>
<dbReference type="PROSITE" id="PS50262">
    <property type="entry name" value="G_PROTEIN_RECEP_F1_2"/>
    <property type="match status" value="1"/>
</dbReference>
<feature type="transmembrane region" description="Helical" evidence="13">
    <location>
        <begin position="186"/>
        <end position="206"/>
    </location>
</feature>
<dbReference type="FunFam" id="1.20.1070.10:FF:000010">
    <property type="entry name" value="Olfactory receptor"/>
    <property type="match status" value="1"/>
</dbReference>
<proteinExistence type="inferred from homology"/>
<keyword evidence="5 13" id="KW-0552">Olfaction</keyword>
<evidence type="ECO:0000259" key="14">
    <source>
        <dbReference type="PROSITE" id="PS50262"/>
    </source>
</evidence>
<evidence type="ECO:0000256" key="9">
    <source>
        <dbReference type="ARBA" id="ARBA00023170"/>
    </source>
</evidence>
<evidence type="ECO:0000256" key="13">
    <source>
        <dbReference type="RuleBase" id="RU363047"/>
    </source>
</evidence>
<dbReference type="GO" id="GO:0004984">
    <property type="term" value="F:olfactory receptor activity"/>
    <property type="evidence" value="ECO:0007669"/>
    <property type="project" value="InterPro"/>
</dbReference>
<feature type="transmembrane region" description="Helical" evidence="13">
    <location>
        <begin position="84"/>
        <end position="106"/>
    </location>
</feature>
<feature type="transmembrane region" description="Helical" evidence="13">
    <location>
        <begin position="12"/>
        <end position="34"/>
    </location>
</feature>
<keyword evidence="10" id="KW-0325">Glycoprotein</keyword>
<feature type="transmembrane region" description="Helical" evidence="13">
    <location>
        <begin position="126"/>
        <end position="149"/>
    </location>
</feature>
<sequence length="296" mass="33906">MNFIFDPPYKILVTTMLFLTYSFTIAENSTLIAIIQLEVSLRTPMYFFLGNFSFLECCFTTIVIPKTLYILITDNRNILCSSCIVQLYIFTSLGATECLLLATMAYDRFTAICYPLYYMIMINRNVCILLVFSSWVIGFLSPLLPAIFISQIHFCSYRLNHFFCDVPPILQLACSSTRHIELTVSLVSSVILMSSFIVIAVSYSRIAWTITAMQSKSGFQKAISTCASHLTVVFIYYGSGMYMYVRPNSHETLETNKLVALLYSVLTPILNPLIYSFRNNDVNVAFKRWFQFSLKR</sequence>
<dbReference type="SUPFAM" id="SSF81321">
    <property type="entry name" value="Family A G protein-coupled receptor-like"/>
    <property type="match status" value="1"/>
</dbReference>
<dbReference type="InterPro" id="IPR000276">
    <property type="entry name" value="GPCR_Rhodpsn"/>
</dbReference>
<organism evidence="15 16">
    <name type="scientific">Engystomops pustulosus</name>
    <name type="common">Tungara frog</name>
    <name type="synonym">Physalaemus pustulosus</name>
    <dbReference type="NCBI Taxonomy" id="76066"/>
    <lineage>
        <taxon>Eukaryota</taxon>
        <taxon>Metazoa</taxon>
        <taxon>Chordata</taxon>
        <taxon>Craniata</taxon>
        <taxon>Vertebrata</taxon>
        <taxon>Euteleostomi</taxon>
        <taxon>Amphibia</taxon>
        <taxon>Batrachia</taxon>
        <taxon>Anura</taxon>
        <taxon>Neobatrachia</taxon>
        <taxon>Hyloidea</taxon>
        <taxon>Leptodactylidae</taxon>
        <taxon>Leiuperinae</taxon>
        <taxon>Engystomops</taxon>
    </lineage>
</organism>
<gene>
    <name evidence="15" type="ORF">GDO81_002094</name>
</gene>
<feature type="transmembrane region" description="Helical" evidence="13">
    <location>
        <begin position="46"/>
        <end position="72"/>
    </location>
</feature>
<dbReference type="GO" id="GO:0004930">
    <property type="term" value="F:G protein-coupled receptor activity"/>
    <property type="evidence" value="ECO:0007669"/>
    <property type="project" value="UniProtKB-KW"/>
</dbReference>
<dbReference type="InterPro" id="IPR017452">
    <property type="entry name" value="GPCR_Rhodpsn_7TM"/>
</dbReference>
<keyword evidence="2 13" id="KW-1003">Cell membrane</keyword>
<comment type="similarity">
    <text evidence="12">Belongs to the G-protein coupled receptor 1 family.</text>
</comment>
<evidence type="ECO:0000256" key="11">
    <source>
        <dbReference type="ARBA" id="ARBA00023224"/>
    </source>
</evidence>
<comment type="subcellular location">
    <subcellularLocation>
        <location evidence="1 13">Cell membrane</location>
        <topology evidence="1 13">Multi-pass membrane protein</topology>
    </subcellularLocation>
</comment>
<keyword evidence="3 13" id="KW-0716">Sensory transduction</keyword>
<evidence type="ECO:0000256" key="12">
    <source>
        <dbReference type="RuleBase" id="RU000688"/>
    </source>
</evidence>